<comment type="caution">
    <text evidence="3">The sequence shown here is derived from an EMBL/GenBank/DDBJ whole genome shotgun (WGS) entry which is preliminary data.</text>
</comment>
<evidence type="ECO:0000256" key="1">
    <source>
        <dbReference type="SAM" id="Phobius"/>
    </source>
</evidence>
<dbReference type="InterPro" id="IPR050879">
    <property type="entry name" value="Acyltransferase_3"/>
</dbReference>
<keyword evidence="4" id="KW-1185">Reference proteome</keyword>
<name>A0ABX0HWV8_9BURK</name>
<dbReference type="InterPro" id="IPR002656">
    <property type="entry name" value="Acyl_transf_3_dom"/>
</dbReference>
<accession>A0ABX0HWV8</accession>
<keyword evidence="3" id="KW-0012">Acyltransferase</keyword>
<dbReference type="RefSeq" id="WP_081467591.1">
    <property type="nucleotide sequence ID" value="NZ_JAAOCD010000004.1"/>
</dbReference>
<dbReference type="EMBL" id="JAAOCD010000004">
    <property type="protein sequence ID" value="NHK98806.1"/>
    <property type="molecule type" value="Genomic_DNA"/>
</dbReference>
<feature type="transmembrane region" description="Helical" evidence="1">
    <location>
        <begin position="31"/>
        <end position="51"/>
    </location>
</feature>
<sequence>MQYVPALDGVRAIAVLVVLAFHARVPGFNGGFLGVDLFFVLSGYLITRILAEEHRHRGSISIGSFYLRRLRRLYPALLLFVGTYLLVAETVFGNRVNHVRDAIVTTLYLSDYGRAFWRVPVVLQHTWSLAAEEHFYLVWPLLLVGILKLAPRLRIASLALLFVAATAWRWNVLGEGDWLQTYYRFDTRLSGLVLGAACALWKPQFGGTAALAGWAIFAWCVHSAHWYGRDSLMEIALAAELSAALIILGAQHLKVFASGPLTWLGRMSYGIYLWHYPFVYWMRNEGLHWSITFLAAGGAAITCAALSYYTIERTFRSRRARRAGPPGSAAGA</sequence>
<dbReference type="PANTHER" id="PTHR23028:SF53">
    <property type="entry name" value="ACYL_TRANSF_3 DOMAIN-CONTAINING PROTEIN"/>
    <property type="match status" value="1"/>
</dbReference>
<evidence type="ECO:0000313" key="4">
    <source>
        <dbReference type="Proteomes" id="UP000802098"/>
    </source>
</evidence>
<gene>
    <name evidence="3" type="ORF">G7087_10510</name>
</gene>
<keyword evidence="1" id="KW-1133">Transmembrane helix</keyword>
<feature type="transmembrane region" description="Helical" evidence="1">
    <location>
        <begin position="287"/>
        <end position="311"/>
    </location>
</feature>
<keyword evidence="3" id="KW-0808">Transferase</keyword>
<dbReference type="Proteomes" id="UP000802098">
    <property type="component" value="Unassembled WGS sequence"/>
</dbReference>
<reference evidence="3 4" key="1">
    <citation type="submission" date="2020-03" db="EMBL/GenBank/DDBJ databases">
        <title>Rubrivivax benzoatilyticus JA2 (sequenced after 10 years sub-culturing).</title>
        <authorList>
            <person name="Gupta D."/>
            <person name="Chintalapati S."/>
            <person name="Chintalapati V.R."/>
        </authorList>
    </citation>
    <scope>NUCLEOTIDE SEQUENCE [LARGE SCALE GENOMIC DNA]</scope>
    <source>
        <strain evidence="3 4">JA2-Mal</strain>
    </source>
</reference>
<protein>
    <submittedName>
        <fullName evidence="3">Acyltransferase</fullName>
    </submittedName>
</protein>
<feature type="transmembrane region" description="Helical" evidence="1">
    <location>
        <begin position="153"/>
        <end position="170"/>
    </location>
</feature>
<proteinExistence type="predicted"/>
<keyword evidence="1" id="KW-0812">Transmembrane</keyword>
<dbReference type="PANTHER" id="PTHR23028">
    <property type="entry name" value="ACETYLTRANSFERASE"/>
    <property type="match status" value="1"/>
</dbReference>
<feature type="transmembrane region" description="Helical" evidence="1">
    <location>
        <begin position="72"/>
        <end position="92"/>
    </location>
</feature>
<dbReference type="Pfam" id="PF01757">
    <property type="entry name" value="Acyl_transf_3"/>
    <property type="match status" value="1"/>
</dbReference>
<feature type="domain" description="Acyltransferase 3" evidence="2">
    <location>
        <begin position="5"/>
        <end position="306"/>
    </location>
</feature>
<dbReference type="GO" id="GO:0016746">
    <property type="term" value="F:acyltransferase activity"/>
    <property type="evidence" value="ECO:0007669"/>
    <property type="project" value="UniProtKB-KW"/>
</dbReference>
<feature type="transmembrane region" description="Helical" evidence="1">
    <location>
        <begin position="233"/>
        <end position="251"/>
    </location>
</feature>
<organism evidence="3 4">
    <name type="scientific">Rubrivivax benzoatilyticus</name>
    <dbReference type="NCBI Taxonomy" id="316997"/>
    <lineage>
        <taxon>Bacteria</taxon>
        <taxon>Pseudomonadati</taxon>
        <taxon>Pseudomonadota</taxon>
        <taxon>Betaproteobacteria</taxon>
        <taxon>Burkholderiales</taxon>
        <taxon>Sphaerotilaceae</taxon>
        <taxon>Rubrivivax</taxon>
    </lineage>
</organism>
<feature type="transmembrane region" description="Helical" evidence="1">
    <location>
        <begin position="263"/>
        <end position="281"/>
    </location>
</feature>
<keyword evidence="1" id="KW-0472">Membrane</keyword>
<evidence type="ECO:0000313" key="3">
    <source>
        <dbReference type="EMBL" id="NHK98806.1"/>
    </source>
</evidence>
<evidence type="ECO:0000259" key="2">
    <source>
        <dbReference type="Pfam" id="PF01757"/>
    </source>
</evidence>